<sequence length="279" mass="31392">MSKLQNIYLPRLCVIREVIPETPDIKTFRVEIPDDFHFEYLPGQFAEVFLPGKGEAPFSITSSPTQKGVIEFSIKRIGLVTEALHQQVPGSQIGIRGPYGNGFPVNELEGKNLLFIGGGIGLAPLRSLINYVLDPEYRSRFGVITILYGARTPQDLVFKWELKRWSEREDVELIVTVDKGDESWGGRVGLVPQILQASVPLDRNRPPTAIVCGPPIMIKFTIKTLLEMGCRPQDIITTLEMKMKCGLGKCGRCNIGPYYVCKEGPVFRYDFLRNLPEEY</sequence>
<proteinExistence type="predicted"/>
<dbReference type="InterPro" id="IPR017938">
    <property type="entry name" value="Riboflavin_synthase-like_b-brl"/>
</dbReference>
<dbReference type="InterPro" id="IPR008333">
    <property type="entry name" value="Cbr1-like_FAD-bd_dom"/>
</dbReference>
<dbReference type="InterPro" id="IPR050353">
    <property type="entry name" value="PyrK_electron_transfer"/>
</dbReference>
<dbReference type="PRINTS" id="PR00410">
    <property type="entry name" value="PHEHYDRXLASE"/>
</dbReference>
<dbReference type="PANTHER" id="PTHR43513:SF1">
    <property type="entry name" value="ANAEROBIC SULFITE REDUCTASE SUBUNIT B"/>
    <property type="match status" value="1"/>
</dbReference>
<keyword evidence="3" id="KW-1185">Reference proteome</keyword>
<dbReference type="Pfam" id="PF00175">
    <property type="entry name" value="NAD_binding_1"/>
    <property type="match status" value="1"/>
</dbReference>
<dbReference type="InterPro" id="IPR001433">
    <property type="entry name" value="OxRdtase_FAD/NAD-bd"/>
</dbReference>
<protein>
    <submittedName>
        <fullName evidence="2">FAD/NAD(P)-binding protein</fullName>
    </submittedName>
</protein>
<dbReference type="Gene3D" id="3.40.50.80">
    <property type="entry name" value="Nucleotide-binding domain of ferredoxin-NADP reductase (FNR) module"/>
    <property type="match status" value="1"/>
</dbReference>
<dbReference type="Gene3D" id="2.40.30.10">
    <property type="entry name" value="Translation factors"/>
    <property type="match status" value="1"/>
</dbReference>
<dbReference type="InterPro" id="IPR039261">
    <property type="entry name" value="FNR_nucleotide-bd"/>
</dbReference>
<gene>
    <name evidence="2" type="ORF">QBE54_02720</name>
</gene>
<evidence type="ECO:0000259" key="1">
    <source>
        <dbReference type="PROSITE" id="PS51384"/>
    </source>
</evidence>
<dbReference type="SUPFAM" id="SSF52343">
    <property type="entry name" value="Ferredoxin reductase-like, C-terminal NADP-linked domain"/>
    <property type="match status" value="1"/>
</dbReference>
<dbReference type="PRINTS" id="PR00371">
    <property type="entry name" value="FPNCR"/>
</dbReference>
<evidence type="ECO:0000313" key="3">
    <source>
        <dbReference type="Proteomes" id="UP001461341"/>
    </source>
</evidence>
<dbReference type="Proteomes" id="UP001461341">
    <property type="component" value="Chromosome"/>
</dbReference>
<evidence type="ECO:0000313" key="2">
    <source>
        <dbReference type="EMBL" id="WZL76666.1"/>
    </source>
</evidence>
<dbReference type="SUPFAM" id="SSF63380">
    <property type="entry name" value="Riboflavin synthase domain-like"/>
    <property type="match status" value="1"/>
</dbReference>
<dbReference type="PANTHER" id="PTHR43513">
    <property type="entry name" value="DIHYDROOROTATE DEHYDROGENASE B (NAD(+)), ELECTRON TRANSFER SUBUNIT"/>
    <property type="match status" value="1"/>
</dbReference>
<accession>A0ABZ2YCE1</accession>
<dbReference type="InterPro" id="IPR012165">
    <property type="entry name" value="Cyt_c3_hydrogenase_gsu"/>
</dbReference>
<dbReference type="InterPro" id="IPR001709">
    <property type="entry name" value="Flavoprot_Pyr_Nucl_cyt_Rdtase"/>
</dbReference>
<feature type="domain" description="FAD-binding FR-type" evidence="1">
    <location>
        <begin position="8"/>
        <end position="105"/>
    </location>
</feature>
<dbReference type="Pfam" id="PF00970">
    <property type="entry name" value="FAD_binding_6"/>
    <property type="match status" value="1"/>
</dbReference>
<organism evidence="2 3">
    <name type="scientific">Thermatribacter velox</name>
    <dbReference type="NCBI Taxonomy" id="3039681"/>
    <lineage>
        <taxon>Bacteria</taxon>
        <taxon>Pseudomonadati</taxon>
        <taxon>Atribacterota</taxon>
        <taxon>Atribacteria</taxon>
        <taxon>Atribacterales</taxon>
        <taxon>Thermatribacteraceae</taxon>
        <taxon>Thermatribacter</taxon>
    </lineage>
</organism>
<name>A0ABZ2YCE1_9BACT</name>
<dbReference type="EMBL" id="CP121689">
    <property type="protein sequence ID" value="WZL76666.1"/>
    <property type="molecule type" value="Genomic_DNA"/>
</dbReference>
<dbReference type="RefSeq" id="WP_369018830.1">
    <property type="nucleotide sequence ID" value="NZ_CP121689.1"/>
</dbReference>
<dbReference type="PIRSF" id="PIRSF006816">
    <property type="entry name" value="Cyc3_hyd_g"/>
    <property type="match status" value="1"/>
</dbReference>
<dbReference type="InterPro" id="IPR019480">
    <property type="entry name" value="Dihydroorotate_DH_Fe-S-bd"/>
</dbReference>
<reference evidence="2 3" key="1">
    <citation type="submission" date="2023-03" db="EMBL/GenBank/DDBJ databases">
        <title>Novel Species.</title>
        <authorList>
            <person name="Ma S."/>
        </authorList>
    </citation>
    <scope>NUCLEOTIDE SEQUENCE [LARGE SCALE GENOMIC DNA]</scope>
    <source>
        <strain evidence="2 3">B11</strain>
    </source>
</reference>
<dbReference type="Pfam" id="PF10418">
    <property type="entry name" value="DHODB_Fe-S_bind"/>
    <property type="match status" value="1"/>
</dbReference>
<dbReference type="CDD" id="cd06221">
    <property type="entry name" value="sulfite_reductase_like"/>
    <property type="match status" value="1"/>
</dbReference>
<dbReference type="InterPro" id="IPR017927">
    <property type="entry name" value="FAD-bd_FR_type"/>
</dbReference>
<dbReference type="PROSITE" id="PS51384">
    <property type="entry name" value="FAD_FR"/>
    <property type="match status" value="1"/>
</dbReference>